<sequence length="194" mass="21605">MKSSPILPTSRVGLSGLTDSAYRESRVTSLSLPQVNLFLSSRRDPRKPRTARTTATCTQTRTYLIGITWLLIARMGSSEFTIHQRLRAKSTFYSNKQPLVVTEGISSFDKAFKRPVQGEKTIEGPRYRLASPRLSWSTPKRWSNCVYMPRPGNKGEGVRMLPPGYMFGEFTEAAVGRFFGGAGSVGEEWLASGM</sequence>
<protein>
    <submittedName>
        <fullName evidence="2">Uncharacterized protein</fullName>
    </submittedName>
</protein>
<accession>A0A5J5EQP0</accession>
<reference evidence="2 3" key="1">
    <citation type="submission" date="2019-09" db="EMBL/GenBank/DDBJ databases">
        <title>Draft genome of the ectomycorrhizal ascomycete Sphaerosporella brunnea.</title>
        <authorList>
            <consortium name="DOE Joint Genome Institute"/>
            <person name="Benucci G.M."/>
            <person name="Marozzi G."/>
            <person name="Antonielli L."/>
            <person name="Sanchez S."/>
            <person name="Marco P."/>
            <person name="Wang X."/>
            <person name="Falini L.B."/>
            <person name="Barry K."/>
            <person name="Haridas S."/>
            <person name="Lipzen A."/>
            <person name="Labutti K."/>
            <person name="Grigoriev I.V."/>
            <person name="Murat C."/>
            <person name="Martin F."/>
            <person name="Albertini E."/>
            <person name="Donnini D."/>
            <person name="Bonito G."/>
        </authorList>
    </citation>
    <scope>NUCLEOTIDE SEQUENCE [LARGE SCALE GENOMIC DNA]</scope>
    <source>
        <strain evidence="2 3">Sb_GMNB300</strain>
    </source>
</reference>
<name>A0A5J5EQP0_9PEZI</name>
<comment type="caution">
    <text evidence="2">The sequence shown here is derived from an EMBL/GenBank/DDBJ whole genome shotgun (WGS) entry which is preliminary data.</text>
</comment>
<dbReference type="AlphaFoldDB" id="A0A5J5EQP0"/>
<evidence type="ECO:0000313" key="2">
    <source>
        <dbReference type="EMBL" id="KAA8899720.1"/>
    </source>
</evidence>
<dbReference type="EMBL" id="VXIS01000163">
    <property type="protein sequence ID" value="KAA8899720.1"/>
    <property type="molecule type" value="Genomic_DNA"/>
</dbReference>
<evidence type="ECO:0000313" key="1">
    <source>
        <dbReference type="EMBL" id="KAA8899715.1"/>
    </source>
</evidence>
<gene>
    <name evidence="1" type="ORF">FN846DRAFT_920952</name>
    <name evidence="2" type="ORF">FN846DRAFT_920957</name>
</gene>
<proteinExistence type="predicted"/>
<dbReference type="Proteomes" id="UP000326924">
    <property type="component" value="Unassembled WGS sequence"/>
</dbReference>
<dbReference type="InParanoid" id="A0A5J5EQP0"/>
<organism evidence="2 3">
    <name type="scientific">Sphaerosporella brunnea</name>
    <dbReference type="NCBI Taxonomy" id="1250544"/>
    <lineage>
        <taxon>Eukaryota</taxon>
        <taxon>Fungi</taxon>
        <taxon>Dikarya</taxon>
        <taxon>Ascomycota</taxon>
        <taxon>Pezizomycotina</taxon>
        <taxon>Pezizomycetes</taxon>
        <taxon>Pezizales</taxon>
        <taxon>Pyronemataceae</taxon>
        <taxon>Sphaerosporella</taxon>
    </lineage>
</organism>
<keyword evidence="3" id="KW-1185">Reference proteome</keyword>
<dbReference type="EMBL" id="VXIS01000163">
    <property type="protein sequence ID" value="KAA8899715.1"/>
    <property type="molecule type" value="Genomic_DNA"/>
</dbReference>
<evidence type="ECO:0000313" key="3">
    <source>
        <dbReference type="Proteomes" id="UP000326924"/>
    </source>
</evidence>